<keyword evidence="2" id="KW-0378">Hydrolase</keyword>
<dbReference type="InterPro" id="IPR017853">
    <property type="entry name" value="GH"/>
</dbReference>
<dbReference type="Gene3D" id="2.60.40.1760">
    <property type="entry name" value="glycosyl hydrolase (family 31)"/>
    <property type="match status" value="1"/>
</dbReference>
<dbReference type="Gene3D" id="2.60.40.1180">
    <property type="entry name" value="Golgi alpha-mannosidase II"/>
    <property type="match status" value="1"/>
</dbReference>
<dbReference type="AlphaFoldDB" id="A0A8H7BLK5"/>
<feature type="domain" description="Glycoside hydrolase family 31 TIM barrel" evidence="3">
    <location>
        <begin position="308"/>
        <end position="602"/>
    </location>
</feature>
<gene>
    <name evidence="5" type="ORF">EC973_000458</name>
</gene>
<feature type="domain" description="Glycosyl hydrolase family 31 C-terminal" evidence="4">
    <location>
        <begin position="632"/>
        <end position="720"/>
    </location>
</feature>
<evidence type="ECO:0000259" key="4">
    <source>
        <dbReference type="Pfam" id="PF21365"/>
    </source>
</evidence>
<dbReference type="SUPFAM" id="SSF74650">
    <property type="entry name" value="Galactose mutarotase-like"/>
    <property type="match status" value="1"/>
</dbReference>
<evidence type="ECO:0008006" key="7">
    <source>
        <dbReference type="Google" id="ProtNLM"/>
    </source>
</evidence>
<evidence type="ECO:0000259" key="3">
    <source>
        <dbReference type="Pfam" id="PF01055"/>
    </source>
</evidence>
<dbReference type="PANTHER" id="PTHR46959:SF2">
    <property type="entry name" value="SULFOQUINOVOSIDASE"/>
    <property type="match status" value="1"/>
</dbReference>
<comment type="caution">
    <text evidence="5">The sequence shown here is derived from an EMBL/GenBank/DDBJ whole genome shotgun (WGS) entry which is preliminary data.</text>
</comment>
<accession>A0A8H7BLK5</accession>
<comment type="similarity">
    <text evidence="1 2">Belongs to the glycosyl hydrolase 31 family.</text>
</comment>
<keyword evidence="2" id="KW-0326">Glycosidase</keyword>
<dbReference type="Gene3D" id="3.20.20.80">
    <property type="entry name" value="Glycosidases"/>
    <property type="match status" value="1"/>
</dbReference>
<organism evidence="5 6">
    <name type="scientific">Apophysomyces ossiformis</name>
    <dbReference type="NCBI Taxonomy" id="679940"/>
    <lineage>
        <taxon>Eukaryota</taxon>
        <taxon>Fungi</taxon>
        <taxon>Fungi incertae sedis</taxon>
        <taxon>Mucoromycota</taxon>
        <taxon>Mucoromycotina</taxon>
        <taxon>Mucoromycetes</taxon>
        <taxon>Mucorales</taxon>
        <taxon>Mucorineae</taxon>
        <taxon>Mucoraceae</taxon>
        <taxon>Apophysomyces</taxon>
    </lineage>
</organism>
<proteinExistence type="inferred from homology"/>
<dbReference type="GO" id="GO:0030246">
    <property type="term" value="F:carbohydrate binding"/>
    <property type="evidence" value="ECO:0007669"/>
    <property type="project" value="InterPro"/>
</dbReference>
<reference evidence="5" key="1">
    <citation type="submission" date="2020-01" db="EMBL/GenBank/DDBJ databases">
        <title>Genome Sequencing of Three Apophysomyces-Like Fungal Strains Confirms a Novel Fungal Genus in the Mucoromycota with divergent Burkholderia-like Endosymbiotic Bacteria.</title>
        <authorList>
            <person name="Stajich J.E."/>
            <person name="Macias A.M."/>
            <person name="Carter-House D."/>
            <person name="Lovett B."/>
            <person name="Kasson L.R."/>
            <person name="Berry K."/>
            <person name="Grigoriev I."/>
            <person name="Chang Y."/>
            <person name="Spatafora J."/>
            <person name="Kasson M.T."/>
        </authorList>
    </citation>
    <scope>NUCLEOTIDE SEQUENCE</scope>
    <source>
        <strain evidence="5">NRRL A-21654</strain>
    </source>
</reference>
<dbReference type="EMBL" id="JABAYA010000105">
    <property type="protein sequence ID" value="KAF7725051.1"/>
    <property type="molecule type" value="Genomic_DNA"/>
</dbReference>
<dbReference type="SUPFAM" id="SSF51011">
    <property type="entry name" value="Glycosyl hydrolase domain"/>
    <property type="match status" value="1"/>
</dbReference>
<dbReference type="PANTHER" id="PTHR46959">
    <property type="entry name" value="SULFOQUINOVOSIDASE"/>
    <property type="match status" value="1"/>
</dbReference>
<dbReference type="CDD" id="cd14752">
    <property type="entry name" value="GH31_N"/>
    <property type="match status" value="1"/>
</dbReference>
<evidence type="ECO:0000313" key="5">
    <source>
        <dbReference type="EMBL" id="KAF7725051.1"/>
    </source>
</evidence>
<dbReference type="InterPro" id="IPR013780">
    <property type="entry name" value="Glyco_hydro_b"/>
</dbReference>
<name>A0A8H7BLK5_9FUNG</name>
<dbReference type="Proteomes" id="UP000605846">
    <property type="component" value="Unassembled WGS sequence"/>
</dbReference>
<keyword evidence="6" id="KW-1185">Reference proteome</keyword>
<dbReference type="InterPro" id="IPR011013">
    <property type="entry name" value="Gal_mutarotase_sf_dom"/>
</dbReference>
<dbReference type="InterPro" id="IPR052990">
    <property type="entry name" value="Sulfoquinovosidase_GH31"/>
</dbReference>
<evidence type="ECO:0000313" key="6">
    <source>
        <dbReference type="Proteomes" id="UP000605846"/>
    </source>
</evidence>
<dbReference type="Pfam" id="PF21365">
    <property type="entry name" value="Glyco_hydro_31_3rd"/>
    <property type="match status" value="1"/>
</dbReference>
<protein>
    <recommendedName>
        <fullName evidence="7">Alpha-glucosidase</fullName>
    </recommendedName>
</protein>
<dbReference type="Pfam" id="PF01055">
    <property type="entry name" value="Glyco_hydro_31_2nd"/>
    <property type="match status" value="1"/>
</dbReference>
<dbReference type="GO" id="GO:0004553">
    <property type="term" value="F:hydrolase activity, hydrolyzing O-glycosyl compounds"/>
    <property type="evidence" value="ECO:0007669"/>
    <property type="project" value="InterPro"/>
</dbReference>
<sequence length="745" mass="84594">MLESVLNYVGLGPIGSSIQPRLSIGPTVAERIYEIGNFRVQIDAQDQALVVQNNEGHIIWRSLHNTPFLLSTAGKDIFSTDENGYTKVVECDDHRCLLQTITRVEHKEDTLNIYGGLSTKLVLPTHLDYVFSFKALSPRQLAFRAEIIRSDPVMENHRRVLLQFASRKEEEFFGFGEQLTHTSQKGRKVHIFARNHACKPSSSILDSSYQIFANLVGTENLATDTAIAQFISTDNRCFFLENPEYASFDFTQLDRVLVRQDSGTMTGRLIDGDSILDLISEYTTFSGRMKPLPSWISQGAVAGLEGGEEKIQKVFKQLQQYKVPVAAIWIQDWCGKRVEGLGHSSQPGQTLCHWESDTKLYPHWDSLLKEFQENGVRVLLYTNLLLDNPPSSQDPQRNMLKEANENEFLVKDTYGQTLRVCADPSTETGMLDLTNPEAVVWFKQLLKDQMWNMGISGEYSLHSRPESYHNQYSADWAKLHHDLIYDLDLDEEAVNFYRSGYLTTPHYASLTWVGDQATSWSNTDGMKSAIIAMLSSGFSGFSVTHSDIGGCLSTENNLSGAHANRSRELLQRWMELAVFTAVFRTHEGMIPEKNAQFYDNEELFLHFAHTARMYASLAPYREYLMKEAYEKGWPLMRHMVMYYPDDPTVRQITYSQFLLGPWLMVAPVTSPSASFVKVYFPRETNPISWRHIWTGKYYAADGSYVAVNTPLGQPAAFVREPREDDGLLHGLLEYAHNAYSSSPPS</sequence>
<dbReference type="InterPro" id="IPR000322">
    <property type="entry name" value="Glyco_hydro_31_TIM"/>
</dbReference>
<evidence type="ECO:0000256" key="2">
    <source>
        <dbReference type="RuleBase" id="RU361185"/>
    </source>
</evidence>
<dbReference type="OrthoDB" id="10070917at2759"/>
<dbReference type="GO" id="GO:0005975">
    <property type="term" value="P:carbohydrate metabolic process"/>
    <property type="evidence" value="ECO:0007669"/>
    <property type="project" value="InterPro"/>
</dbReference>
<evidence type="ECO:0000256" key="1">
    <source>
        <dbReference type="ARBA" id="ARBA00007806"/>
    </source>
</evidence>
<dbReference type="InterPro" id="IPR048395">
    <property type="entry name" value="Glyco_hydro_31_C"/>
</dbReference>
<dbReference type="SUPFAM" id="SSF51445">
    <property type="entry name" value="(Trans)glycosidases"/>
    <property type="match status" value="1"/>
</dbReference>